<sequence>MVMLDDDDDVEPQLTALENYYLLDSKKQPVCFSTLPLRLGDAGDDDVSHFKKRLVLWGTADPGIKKYKEVVSWKVGFEGKQPEIAVLAADGGWISLVKPLYSYMETIRTILITVQMLHFLRRKPDEPEKSLWSHLRKVFDKFDVRPSVDDLRNHRSLIKQFAEKDPTLAKSEVGADNIELKQPFIADDEEIDEMVTDDNNESDEEDDEDLFDSICAICDNGGDLLCCDGPCMRSFHAKEGTGEDSYCVTLGYTEAEVQAMKIFLCENCKYKQHQCYICGALEPSDGAAAKVWRTEHKSLCNLLFADAVQGHTTENVCQDNEDEDIITRAWELPKRILIYCLDHEIDPDIDTPVRDHIKFPKVKKPVGFLKNRVNLLAEKKTRTYDESFLDQPSKEPAKVTGRVHVQERKQTIRKLSVNISSDDFLDEPEKKRTRFLKQKILPEPQVAKDASLSSPKPVQEQEQQMVPLPSSDTRKIPPSSFPVVDSETEKRVITLLGNKVSSLTIKDVTRKCSVPSTHVYSGRQTDRIIAQGKLERSVQAVEAALRKLENGGNVDDAKAVCEPDVLKQLARWHNHFCFEKRDWMTVQPNELPHGSQLSPLGPRGFPLLLNPSLAAAAPDLLFHGRHCPRRSRPRPNRAADVTATKAQEDVVTKEDVAKKQALAPWRSPRARACAAAAFFKQERAPRRLRRRRPKPPTDARRLLMTMTWPSSRRPSSPTSTHRLPAPEHPALLCRLSWTPHSSQFHKWRGHMLLTLRHYALTDHILNDAAFPTSCPGFAWTALWCCGSSTLSPPS</sequence>
<evidence type="ECO:0000256" key="3">
    <source>
        <dbReference type="ARBA" id="ARBA00022833"/>
    </source>
</evidence>
<organism evidence="7 8">
    <name type="scientific">Eleusine coracana subsp. coracana</name>
    <dbReference type="NCBI Taxonomy" id="191504"/>
    <lineage>
        <taxon>Eukaryota</taxon>
        <taxon>Viridiplantae</taxon>
        <taxon>Streptophyta</taxon>
        <taxon>Embryophyta</taxon>
        <taxon>Tracheophyta</taxon>
        <taxon>Spermatophyta</taxon>
        <taxon>Magnoliopsida</taxon>
        <taxon>Liliopsida</taxon>
        <taxon>Poales</taxon>
        <taxon>Poaceae</taxon>
        <taxon>PACMAD clade</taxon>
        <taxon>Chloridoideae</taxon>
        <taxon>Cynodonteae</taxon>
        <taxon>Eleusininae</taxon>
        <taxon>Eleusine</taxon>
    </lineage>
</organism>
<accession>A0AAV5CNX3</accession>
<dbReference type="Gene3D" id="3.30.40.10">
    <property type="entry name" value="Zinc/RING finger domain, C3HC4 (zinc finger)"/>
    <property type="match status" value="1"/>
</dbReference>
<dbReference type="GO" id="GO:0008270">
    <property type="term" value="F:zinc ion binding"/>
    <property type="evidence" value="ECO:0007669"/>
    <property type="project" value="UniProtKB-KW"/>
</dbReference>
<name>A0AAV5CNX3_ELECO</name>
<dbReference type="Proteomes" id="UP001054889">
    <property type="component" value="Unassembled WGS sequence"/>
</dbReference>
<evidence type="ECO:0000256" key="2">
    <source>
        <dbReference type="ARBA" id="ARBA00022771"/>
    </source>
</evidence>
<feature type="region of interest" description="Disordered" evidence="5">
    <location>
        <begin position="446"/>
        <end position="483"/>
    </location>
</feature>
<reference evidence="7" key="2">
    <citation type="submission" date="2021-12" db="EMBL/GenBank/DDBJ databases">
        <title>Resequencing data analysis of finger millet.</title>
        <authorList>
            <person name="Hatakeyama M."/>
            <person name="Aluri S."/>
            <person name="Balachadran M.T."/>
            <person name="Sivarajan S.R."/>
            <person name="Poveda L."/>
            <person name="Shimizu-Inatsugi R."/>
            <person name="Schlapbach R."/>
            <person name="Sreeman S.M."/>
            <person name="Shimizu K.K."/>
        </authorList>
    </citation>
    <scope>NUCLEOTIDE SEQUENCE</scope>
</reference>
<dbReference type="InterPro" id="IPR011011">
    <property type="entry name" value="Znf_FYVE_PHD"/>
</dbReference>
<protein>
    <recommendedName>
        <fullName evidence="6">RFTS domain-containing protein</fullName>
    </recommendedName>
</protein>
<proteinExistence type="predicted"/>
<dbReference type="InterPro" id="IPR022702">
    <property type="entry name" value="Cytosine_MeTrfase1_RFD"/>
</dbReference>
<dbReference type="AlphaFoldDB" id="A0AAV5CNX3"/>
<evidence type="ECO:0000313" key="7">
    <source>
        <dbReference type="EMBL" id="GJM99721.1"/>
    </source>
</evidence>
<dbReference type="PANTHER" id="PTHR46235:SF3">
    <property type="entry name" value="PHD FINGER-CONTAINING PROTEIN DDB_G0268158"/>
    <property type="match status" value="1"/>
</dbReference>
<feature type="region of interest" description="Disordered" evidence="5">
    <location>
        <begin position="625"/>
        <end position="646"/>
    </location>
</feature>
<evidence type="ECO:0000313" key="8">
    <source>
        <dbReference type="Proteomes" id="UP001054889"/>
    </source>
</evidence>
<evidence type="ECO:0000256" key="5">
    <source>
        <dbReference type="SAM" id="MobiDB-lite"/>
    </source>
</evidence>
<dbReference type="Pfam" id="PF12047">
    <property type="entry name" value="DNMT1-RFD"/>
    <property type="match status" value="1"/>
</dbReference>
<feature type="compositionally biased region" description="Polar residues" evidence="5">
    <location>
        <begin position="451"/>
        <end position="464"/>
    </location>
</feature>
<comment type="caution">
    <text evidence="7">The sequence shown here is derived from an EMBL/GenBank/DDBJ whole genome shotgun (WGS) entry which is preliminary data.</text>
</comment>
<dbReference type="InterPro" id="IPR013083">
    <property type="entry name" value="Znf_RING/FYVE/PHD"/>
</dbReference>
<dbReference type="PANTHER" id="PTHR46235">
    <property type="entry name" value="PHD FINGER-CONTAINING PROTEIN DDB_G0268158"/>
    <property type="match status" value="1"/>
</dbReference>
<keyword evidence="4" id="KW-0539">Nucleus</keyword>
<keyword evidence="2" id="KW-0863">Zinc-finger</keyword>
<evidence type="ECO:0000259" key="6">
    <source>
        <dbReference type="Pfam" id="PF12047"/>
    </source>
</evidence>
<dbReference type="SUPFAM" id="SSF57903">
    <property type="entry name" value="FYVE/PHD zinc finger"/>
    <property type="match status" value="1"/>
</dbReference>
<feature type="compositionally biased region" description="Basic residues" evidence="5">
    <location>
        <begin position="625"/>
        <end position="635"/>
    </location>
</feature>
<keyword evidence="2" id="KW-0479">Metal-binding</keyword>
<keyword evidence="3" id="KW-0862">Zinc</keyword>
<feature type="domain" description="RFTS" evidence="6">
    <location>
        <begin position="11"/>
        <end position="139"/>
    </location>
</feature>
<evidence type="ECO:0000256" key="1">
    <source>
        <dbReference type="ARBA" id="ARBA00004123"/>
    </source>
</evidence>
<gene>
    <name evidence="7" type="primary">ga16848</name>
    <name evidence="7" type="ORF">PR202_ga16848</name>
</gene>
<keyword evidence="8" id="KW-1185">Reference proteome</keyword>
<dbReference type="GO" id="GO:0005634">
    <property type="term" value="C:nucleus"/>
    <property type="evidence" value="ECO:0007669"/>
    <property type="project" value="UniProtKB-SubCell"/>
</dbReference>
<reference evidence="7" key="1">
    <citation type="journal article" date="2018" name="DNA Res.">
        <title>Multiple hybrid de novo genome assembly of finger millet, an orphan allotetraploid crop.</title>
        <authorList>
            <person name="Hatakeyama M."/>
            <person name="Aluri S."/>
            <person name="Balachadran M.T."/>
            <person name="Sivarajan S.R."/>
            <person name="Patrignani A."/>
            <person name="Gruter S."/>
            <person name="Poveda L."/>
            <person name="Shimizu-Inatsugi R."/>
            <person name="Baeten J."/>
            <person name="Francoijs K.J."/>
            <person name="Nataraja K.N."/>
            <person name="Reddy Y.A.N."/>
            <person name="Phadnis S."/>
            <person name="Ravikumar R.L."/>
            <person name="Schlapbach R."/>
            <person name="Sreeman S.M."/>
            <person name="Shimizu K.K."/>
        </authorList>
    </citation>
    <scope>NUCLEOTIDE SEQUENCE</scope>
</reference>
<comment type="subcellular location">
    <subcellularLocation>
        <location evidence="1">Nucleus</location>
    </subcellularLocation>
</comment>
<dbReference type="EMBL" id="BQKI01000008">
    <property type="protein sequence ID" value="GJM99721.1"/>
    <property type="molecule type" value="Genomic_DNA"/>
</dbReference>
<evidence type="ECO:0000256" key="4">
    <source>
        <dbReference type="ARBA" id="ARBA00023242"/>
    </source>
</evidence>